<gene>
    <name evidence="3" type="ORF">LCGC14_0034750</name>
</gene>
<proteinExistence type="predicted"/>
<dbReference type="EMBL" id="LAZR01000006">
    <property type="protein sequence ID" value="KKO09973.1"/>
    <property type="molecule type" value="Genomic_DNA"/>
</dbReference>
<feature type="domain" description="Solute-binding protein family 3/N-terminal" evidence="2">
    <location>
        <begin position="44"/>
        <end position="242"/>
    </location>
</feature>
<dbReference type="PANTHER" id="PTHR35936">
    <property type="entry name" value="MEMBRANE-BOUND LYTIC MUREIN TRANSGLYCOSYLASE F"/>
    <property type="match status" value="1"/>
</dbReference>
<evidence type="ECO:0000256" key="1">
    <source>
        <dbReference type="ARBA" id="ARBA00022729"/>
    </source>
</evidence>
<accession>A0A0F9WC66</accession>
<keyword evidence="1" id="KW-0732">Signal</keyword>
<dbReference type="InterPro" id="IPR001638">
    <property type="entry name" value="Solute-binding_3/MltF_N"/>
</dbReference>
<dbReference type="SMART" id="SM00062">
    <property type="entry name" value="PBPb"/>
    <property type="match status" value="1"/>
</dbReference>
<sequence length="242" mass="26558">MQGQSVRTLLIPTFALISLILVSGCDPFPKDPEQSLDNVMDRGVLRIGATASEPWVSQHANGEPGGLEGRLILDFAEELGVSAEVHWAGEEDLFNLLKNRELDVIIGGLTKSNPWAAHAGFTAPYFIDRQLVGVPTGRPMINTVENMPVTVLRNSGLKTPLEQQGAVVQEVEDLRNVQTPAGSSAWRLEGLGFEKTNIQIDKEDHVMAVPSGENALLMRLEEFLDAQPRNRLTDILQQEISE</sequence>
<dbReference type="PROSITE" id="PS51257">
    <property type="entry name" value="PROKAR_LIPOPROTEIN"/>
    <property type="match status" value="1"/>
</dbReference>
<comment type="caution">
    <text evidence="3">The sequence shown here is derived from an EMBL/GenBank/DDBJ whole genome shotgun (WGS) entry which is preliminary data.</text>
</comment>
<dbReference type="AlphaFoldDB" id="A0A0F9WC66"/>
<dbReference type="Pfam" id="PF00497">
    <property type="entry name" value="SBP_bac_3"/>
    <property type="match status" value="1"/>
</dbReference>
<reference evidence="3" key="1">
    <citation type="journal article" date="2015" name="Nature">
        <title>Complex archaea that bridge the gap between prokaryotes and eukaryotes.</title>
        <authorList>
            <person name="Spang A."/>
            <person name="Saw J.H."/>
            <person name="Jorgensen S.L."/>
            <person name="Zaremba-Niedzwiedzka K."/>
            <person name="Martijn J."/>
            <person name="Lind A.E."/>
            <person name="van Eijk R."/>
            <person name="Schleper C."/>
            <person name="Guy L."/>
            <person name="Ettema T.J."/>
        </authorList>
    </citation>
    <scope>NUCLEOTIDE SEQUENCE</scope>
</reference>
<name>A0A0F9WC66_9ZZZZ</name>
<dbReference type="SUPFAM" id="SSF53850">
    <property type="entry name" value="Periplasmic binding protein-like II"/>
    <property type="match status" value="1"/>
</dbReference>
<evidence type="ECO:0000313" key="3">
    <source>
        <dbReference type="EMBL" id="KKO09973.1"/>
    </source>
</evidence>
<evidence type="ECO:0000259" key="2">
    <source>
        <dbReference type="SMART" id="SM00062"/>
    </source>
</evidence>
<organism evidence="3">
    <name type="scientific">marine sediment metagenome</name>
    <dbReference type="NCBI Taxonomy" id="412755"/>
    <lineage>
        <taxon>unclassified sequences</taxon>
        <taxon>metagenomes</taxon>
        <taxon>ecological metagenomes</taxon>
    </lineage>
</organism>
<dbReference type="Gene3D" id="3.40.190.10">
    <property type="entry name" value="Periplasmic binding protein-like II"/>
    <property type="match status" value="1"/>
</dbReference>
<protein>
    <recommendedName>
        <fullName evidence="2">Solute-binding protein family 3/N-terminal domain-containing protein</fullName>
    </recommendedName>
</protein>